<sequence length="324" mass="35720">MPFYPDLSGGSPTEYIYIIHDGRRRILAKPASFAKLMKRASEIFGFTNNATVCAYIKHPCFGDKILEEMELDPSAYEVVKNGVELEWRRVKGGSSPDTSNRWAPPGRWDAVGNRGDGPHYLGYNDPLPSVDLANHAAGGGVRIVSSVYDWGVAPPNRDGWGSAPCWGPAYVPSASRDYRKTPQNINGWAEDWGAASLGQSTLRSESRSEYRRGCGDKNNSWGNEENISSGSGPPPVPAGRAWAIPSIPMKTEPFTMTSERDHLFSPCSHDSTANDKWLRPLPADFRPRRKLGRSNSATPTGREGWAKNVLDDTDNNYFGVLEGW</sequence>
<feature type="region of interest" description="Disordered" evidence="1">
    <location>
        <begin position="202"/>
        <end position="238"/>
    </location>
</feature>
<comment type="caution">
    <text evidence="2">The sequence shown here is derived from an EMBL/GenBank/DDBJ whole genome shotgun (WGS) entry which is preliminary data.</text>
</comment>
<dbReference type="AlphaFoldDB" id="A0AAE0IAJ3"/>
<reference evidence="2" key="1">
    <citation type="journal article" date="2023" name="Mol. Phylogenet. Evol.">
        <title>Genome-scale phylogeny and comparative genomics of the fungal order Sordariales.</title>
        <authorList>
            <person name="Hensen N."/>
            <person name="Bonometti L."/>
            <person name="Westerberg I."/>
            <person name="Brannstrom I.O."/>
            <person name="Guillou S."/>
            <person name="Cros-Aarteil S."/>
            <person name="Calhoun S."/>
            <person name="Haridas S."/>
            <person name="Kuo A."/>
            <person name="Mondo S."/>
            <person name="Pangilinan J."/>
            <person name="Riley R."/>
            <person name="LaButti K."/>
            <person name="Andreopoulos B."/>
            <person name="Lipzen A."/>
            <person name="Chen C."/>
            <person name="Yan M."/>
            <person name="Daum C."/>
            <person name="Ng V."/>
            <person name="Clum A."/>
            <person name="Steindorff A."/>
            <person name="Ohm R.A."/>
            <person name="Martin F."/>
            <person name="Silar P."/>
            <person name="Natvig D.O."/>
            <person name="Lalanne C."/>
            <person name="Gautier V."/>
            <person name="Ament-Velasquez S.L."/>
            <person name="Kruys A."/>
            <person name="Hutchinson M.I."/>
            <person name="Powell A.J."/>
            <person name="Barry K."/>
            <person name="Miller A.N."/>
            <person name="Grigoriev I.V."/>
            <person name="Debuchy R."/>
            <person name="Gladieux P."/>
            <person name="Hiltunen Thoren M."/>
            <person name="Johannesson H."/>
        </authorList>
    </citation>
    <scope>NUCLEOTIDE SEQUENCE</scope>
    <source>
        <strain evidence="2">CBS 118394</strain>
    </source>
</reference>
<feature type="compositionally biased region" description="Basic and acidic residues" evidence="1">
    <location>
        <begin position="204"/>
        <end position="215"/>
    </location>
</feature>
<gene>
    <name evidence="2" type="ORF">B0H66DRAFT_530900</name>
</gene>
<reference evidence="2" key="2">
    <citation type="submission" date="2023-06" db="EMBL/GenBank/DDBJ databases">
        <authorList>
            <consortium name="Lawrence Berkeley National Laboratory"/>
            <person name="Haridas S."/>
            <person name="Hensen N."/>
            <person name="Bonometti L."/>
            <person name="Westerberg I."/>
            <person name="Brannstrom I.O."/>
            <person name="Guillou S."/>
            <person name="Cros-Aarteil S."/>
            <person name="Calhoun S."/>
            <person name="Kuo A."/>
            <person name="Mondo S."/>
            <person name="Pangilinan J."/>
            <person name="Riley R."/>
            <person name="Labutti K."/>
            <person name="Andreopoulos B."/>
            <person name="Lipzen A."/>
            <person name="Chen C."/>
            <person name="Yanf M."/>
            <person name="Daum C."/>
            <person name="Ng V."/>
            <person name="Clum A."/>
            <person name="Steindorff A."/>
            <person name="Ohm R."/>
            <person name="Martin F."/>
            <person name="Silar P."/>
            <person name="Natvig D."/>
            <person name="Lalanne C."/>
            <person name="Gautier V."/>
            <person name="Ament-Velasquez S.L."/>
            <person name="Kruys A."/>
            <person name="Hutchinson M.I."/>
            <person name="Powell A.J."/>
            <person name="Barry K."/>
            <person name="Miller A.N."/>
            <person name="Grigoriev I.V."/>
            <person name="Debuchy R."/>
            <person name="Gladieux P."/>
            <person name="Thoren M.H."/>
            <person name="Johannesson H."/>
        </authorList>
    </citation>
    <scope>NUCLEOTIDE SEQUENCE</scope>
    <source>
        <strain evidence="2">CBS 118394</strain>
    </source>
</reference>
<evidence type="ECO:0000256" key="1">
    <source>
        <dbReference type="SAM" id="MobiDB-lite"/>
    </source>
</evidence>
<dbReference type="Proteomes" id="UP001283341">
    <property type="component" value="Unassembled WGS sequence"/>
</dbReference>
<evidence type="ECO:0000313" key="2">
    <source>
        <dbReference type="EMBL" id="KAK3321520.1"/>
    </source>
</evidence>
<feature type="region of interest" description="Disordered" evidence="1">
    <location>
        <begin position="286"/>
        <end position="307"/>
    </location>
</feature>
<organism evidence="2 3">
    <name type="scientific">Apodospora peruviana</name>
    <dbReference type="NCBI Taxonomy" id="516989"/>
    <lineage>
        <taxon>Eukaryota</taxon>
        <taxon>Fungi</taxon>
        <taxon>Dikarya</taxon>
        <taxon>Ascomycota</taxon>
        <taxon>Pezizomycotina</taxon>
        <taxon>Sordariomycetes</taxon>
        <taxon>Sordariomycetidae</taxon>
        <taxon>Sordariales</taxon>
        <taxon>Lasiosphaeriaceae</taxon>
        <taxon>Apodospora</taxon>
    </lineage>
</organism>
<keyword evidence="3" id="KW-1185">Reference proteome</keyword>
<proteinExistence type="predicted"/>
<evidence type="ECO:0000313" key="3">
    <source>
        <dbReference type="Proteomes" id="UP001283341"/>
    </source>
</evidence>
<name>A0AAE0IAJ3_9PEZI</name>
<accession>A0AAE0IAJ3</accession>
<dbReference type="EMBL" id="JAUEDM010000003">
    <property type="protein sequence ID" value="KAK3321520.1"/>
    <property type="molecule type" value="Genomic_DNA"/>
</dbReference>
<feature type="compositionally biased region" description="Polar residues" evidence="1">
    <location>
        <begin position="217"/>
        <end position="227"/>
    </location>
</feature>
<protein>
    <submittedName>
        <fullName evidence="2">Uncharacterized protein</fullName>
    </submittedName>
</protein>